<dbReference type="Gene3D" id="1.10.630.10">
    <property type="entry name" value="Cytochrome P450"/>
    <property type="match status" value="1"/>
</dbReference>
<keyword evidence="8" id="KW-0472">Membrane</keyword>
<evidence type="ECO:0000313" key="11">
    <source>
        <dbReference type="RefSeq" id="XP_033538265.1"/>
    </source>
</evidence>
<evidence type="ECO:0000256" key="4">
    <source>
        <dbReference type="ARBA" id="ARBA00023002"/>
    </source>
</evidence>
<reference evidence="11" key="3">
    <citation type="submission" date="2025-04" db="UniProtKB">
        <authorList>
            <consortium name="RefSeq"/>
        </authorList>
    </citation>
    <scope>IDENTIFICATION</scope>
    <source>
        <strain evidence="11">CBS 781.70</strain>
    </source>
</reference>
<proteinExistence type="inferred from homology"/>
<evidence type="ECO:0000313" key="9">
    <source>
        <dbReference type="EMBL" id="KAF1816634.1"/>
    </source>
</evidence>
<sequence length="557" mass="63437">MERPALLSHTEMLSGIALGLLTHVLFKRFEPALAEFSLIPIILGFIGSVIWSLSIPQTLSLVISFLSALSSSVLFYRLIAPWHPLHHVPGPFLAKCSQVWLFSRLYKGRPRVDQRVLHEKYGPIVRIGPNEVSLADAASLSVIYGGKPWVKGKSYSFTASGGAATSETALSSIRDHEEHKFRRRIWDRAFSISSLKEYQPAIRRRTEQLCNQLDRLSTTGSLDLQEWISYFVFDVMTDLAWGAHGGQGGGNALIEGIDPDGAIASLRYSLHLAGMTKVLPWFARYLLQFPWVTKKMKQFHIFSRQMFLNRQKRGSNPLNKSQRDVFYHLLGEGSSKGAHLSVNALQADSRQVVTGGADTTVSAITYLFYCLVCNPERFRRLQTVVDEIFKRQPHGQDIDIETLNKEPLLDAYINEAMRLEPPIPFQNQRIVPEGGTMIRNVYLPPGTHIRSALYAISRAKENFSCPDEFRPERWLPGERHPGEIFNAKASIPFITGPYHCVGRNFAMQEMRYVVAFLVRRYDMRLIDGFDRKRFEEGIEDRSLLEIERPLEVMIRQR</sequence>
<dbReference type="CDD" id="cd11061">
    <property type="entry name" value="CYP67-like"/>
    <property type="match status" value="1"/>
</dbReference>
<dbReference type="InterPro" id="IPR050121">
    <property type="entry name" value="Cytochrome_P450_monoxygenase"/>
</dbReference>
<organism evidence="9">
    <name type="scientific">Eremomyces bilateralis CBS 781.70</name>
    <dbReference type="NCBI Taxonomy" id="1392243"/>
    <lineage>
        <taxon>Eukaryota</taxon>
        <taxon>Fungi</taxon>
        <taxon>Dikarya</taxon>
        <taxon>Ascomycota</taxon>
        <taxon>Pezizomycotina</taxon>
        <taxon>Dothideomycetes</taxon>
        <taxon>Dothideomycetes incertae sedis</taxon>
        <taxon>Eremomycetales</taxon>
        <taxon>Eremomycetaceae</taxon>
        <taxon>Eremomyces</taxon>
    </lineage>
</organism>
<reference evidence="9 11" key="1">
    <citation type="submission" date="2020-01" db="EMBL/GenBank/DDBJ databases">
        <authorList>
            <consortium name="DOE Joint Genome Institute"/>
            <person name="Haridas S."/>
            <person name="Albert R."/>
            <person name="Binder M."/>
            <person name="Bloem J."/>
            <person name="Labutti K."/>
            <person name="Salamov A."/>
            <person name="Andreopoulos B."/>
            <person name="Baker S.E."/>
            <person name="Barry K."/>
            <person name="Bills G."/>
            <person name="Bluhm B.H."/>
            <person name="Cannon C."/>
            <person name="Castanera R."/>
            <person name="Culley D.E."/>
            <person name="Daum C."/>
            <person name="Ezra D."/>
            <person name="Gonzalez J.B."/>
            <person name="Henrissat B."/>
            <person name="Kuo A."/>
            <person name="Liang C."/>
            <person name="Lipzen A."/>
            <person name="Lutzoni F."/>
            <person name="Magnuson J."/>
            <person name="Mondo S."/>
            <person name="Nolan M."/>
            <person name="Ohm R."/>
            <person name="Pangilinan J."/>
            <person name="Park H.-J."/>
            <person name="Ramirez L."/>
            <person name="Alfaro M."/>
            <person name="Sun H."/>
            <person name="Tritt A."/>
            <person name="Yoshinaga Y."/>
            <person name="Zwiers L.-H."/>
            <person name="Turgeon B.G."/>
            <person name="Goodwin S.B."/>
            <person name="Spatafora J.W."/>
            <person name="Crous P.W."/>
            <person name="Grigoriev I.V."/>
        </authorList>
    </citation>
    <scope>NUCLEOTIDE SEQUENCE</scope>
    <source>
        <strain evidence="9 11">CBS 781.70</strain>
    </source>
</reference>
<dbReference type="GO" id="GO:0016705">
    <property type="term" value="F:oxidoreductase activity, acting on paired donors, with incorporation or reduction of molecular oxygen"/>
    <property type="evidence" value="ECO:0007669"/>
    <property type="project" value="InterPro"/>
</dbReference>
<dbReference type="PRINTS" id="PR00463">
    <property type="entry name" value="EP450I"/>
</dbReference>
<comment type="similarity">
    <text evidence="2">Belongs to the cytochrome P450 family.</text>
</comment>
<evidence type="ECO:0000313" key="10">
    <source>
        <dbReference type="Proteomes" id="UP000504638"/>
    </source>
</evidence>
<gene>
    <name evidence="9 11" type="ORF">P152DRAFT_428892</name>
</gene>
<dbReference type="InterPro" id="IPR001128">
    <property type="entry name" value="Cyt_P450"/>
</dbReference>
<keyword evidence="4" id="KW-0560">Oxidoreductase</keyword>
<evidence type="ECO:0000256" key="6">
    <source>
        <dbReference type="ARBA" id="ARBA00023033"/>
    </source>
</evidence>
<dbReference type="GeneID" id="54417918"/>
<keyword evidence="8" id="KW-1133">Transmembrane helix</keyword>
<evidence type="ECO:0000256" key="1">
    <source>
        <dbReference type="ARBA" id="ARBA00001971"/>
    </source>
</evidence>
<dbReference type="PANTHER" id="PTHR24305:SF187">
    <property type="entry name" value="P450, PUTATIVE (EUROFUNG)-RELATED"/>
    <property type="match status" value="1"/>
</dbReference>
<dbReference type="GO" id="GO:0005506">
    <property type="term" value="F:iron ion binding"/>
    <property type="evidence" value="ECO:0007669"/>
    <property type="project" value="InterPro"/>
</dbReference>
<evidence type="ECO:0000256" key="8">
    <source>
        <dbReference type="SAM" id="Phobius"/>
    </source>
</evidence>
<evidence type="ECO:0000256" key="3">
    <source>
        <dbReference type="ARBA" id="ARBA00022723"/>
    </source>
</evidence>
<name>A0A6G1GF27_9PEZI</name>
<dbReference type="PRINTS" id="PR00385">
    <property type="entry name" value="P450"/>
</dbReference>
<dbReference type="Proteomes" id="UP000504638">
    <property type="component" value="Unplaced"/>
</dbReference>
<dbReference type="SUPFAM" id="SSF48264">
    <property type="entry name" value="Cytochrome P450"/>
    <property type="match status" value="1"/>
</dbReference>
<evidence type="ECO:0000256" key="2">
    <source>
        <dbReference type="ARBA" id="ARBA00010617"/>
    </source>
</evidence>
<accession>A0A6G1GF27</accession>
<keyword evidence="10" id="KW-1185">Reference proteome</keyword>
<evidence type="ECO:0000256" key="7">
    <source>
        <dbReference type="PIRSR" id="PIRSR602401-1"/>
    </source>
</evidence>
<reference evidence="11" key="2">
    <citation type="submission" date="2020-04" db="EMBL/GenBank/DDBJ databases">
        <authorList>
            <consortium name="NCBI Genome Project"/>
        </authorList>
    </citation>
    <scope>NUCLEOTIDE SEQUENCE</scope>
    <source>
        <strain evidence="11">CBS 781.70</strain>
    </source>
</reference>
<dbReference type="PANTHER" id="PTHR24305">
    <property type="entry name" value="CYTOCHROME P450"/>
    <property type="match status" value="1"/>
</dbReference>
<keyword evidence="3 7" id="KW-0479">Metal-binding</keyword>
<feature type="transmembrane region" description="Helical" evidence="8">
    <location>
        <begin position="33"/>
        <end position="53"/>
    </location>
</feature>
<dbReference type="GO" id="GO:0004497">
    <property type="term" value="F:monooxygenase activity"/>
    <property type="evidence" value="ECO:0007669"/>
    <property type="project" value="UniProtKB-KW"/>
</dbReference>
<dbReference type="InterPro" id="IPR002401">
    <property type="entry name" value="Cyt_P450_E_grp-I"/>
</dbReference>
<keyword evidence="8" id="KW-0812">Transmembrane</keyword>
<comment type="cofactor">
    <cofactor evidence="1 7">
        <name>heme</name>
        <dbReference type="ChEBI" id="CHEBI:30413"/>
    </cofactor>
</comment>
<dbReference type="InterPro" id="IPR036396">
    <property type="entry name" value="Cyt_P450_sf"/>
</dbReference>
<dbReference type="RefSeq" id="XP_033538265.1">
    <property type="nucleotide sequence ID" value="XM_033677348.1"/>
</dbReference>
<evidence type="ECO:0000256" key="5">
    <source>
        <dbReference type="ARBA" id="ARBA00023004"/>
    </source>
</evidence>
<keyword evidence="7" id="KW-0349">Heme</keyword>
<keyword evidence="5 7" id="KW-0408">Iron</keyword>
<feature type="binding site" description="axial binding residue" evidence="7">
    <location>
        <position position="500"/>
    </location>
    <ligand>
        <name>heme</name>
        <dbReference type="ChEBI" id="CHEBI:30413"/>
    </ligand>
    <ligandPart>
        <name>Fe</name>
        <dbReference type="ChEBI" id="CHEBI:18248"/>
    </ligandPart>
</feature>
<dbReference type="Pfam" id="PF00067">
    <property type="entry name" value="p450"/>
    <property type="match status" value="1"/>
</dbReference>
<dbReference type="AlphaFoldDB" id="A0A6G1GF27"/>
<protein>
    <submittedName>
        <fullName evidence="9 11">Cytochrome P450</fullName>
    </submittedName>
</protein>
<dbReference type="EMBL" id="ML975150">
    <property type="protein sequence ID" value="KAF1816634.1"/>
    <property type="molecule type" value="Genomic_DNA"/>
</dbReference>
<keyword evidence="6" id="KW-0503">Monooxygenase</keyword>
<feature type="transmembrane region" description="Helical" evidence="8">
    <location>
        <begin position="6"/>
        <end position="26"/>
    </location>
</feature>
<dbReference type="GO" id="GO:0020037">
    <property type="term" value="F:heme binding"/>
    <property type="evidence" value="ECO:0007669"/>
    <property type="project" value="InterPro"/>
</dbReference>
<dbReference type="OrthoDB" id="6692864at2759"/>